<evidence type="ECO:0000259" key="9">
    <source>
        <dbReference type="Pfam" id="PF21088"/>
    </source>
</evidence>
<feature type="transmembrane region" description="Helical" evidence="7">
    <location>
        <begin position="101"/>
        <end position="121"/>
    </location>
</feature>
<proteinExistence type="inferred from homology"/>
<dbReference type="PANTHER" id="PTHR30460">
    <property type="entry name" value="MODERATE CONDUCTANCE MECHANOSENSITIVE CHANNEL YBIO"/>
    <property type="match status" value="1"/>
</dbReference>
<dbReference type="SUPFAM" id="SSF50182">
    <property type="entry name" value="Sm-like ribonucleoproteins"/>
    <property type="match status" value="1"/>
</dbReference>
<dbReference type="Pfam" id="PF00924">
    <property type="entry name" value="MS_channel_2nd"/>
    <property type="match status" value="1"/>
</dbReference>
<dbReference type="InterPro" id="IPR023408">
    <property type="entry name" value="MscS_beta-dom_sf"/>
</dbReference>
<dbReference type="RefSeq" id="WP_200116320.1">
    <property type="nucleotide sequence ID" value="NZ_JAEHOH010000022.1"/>
</dbReference>
<dbReference type="SUPFAM" id="SSF82861">
    <property type="entry name" value="Mechanosensitive channel protein MscS (YggB), transmembrane region"/>
    <property type="match status" value="1"/>
</dbReference>
<evidence type="ECO:0000256" key="2">
    <source>
        <dbReference type="ARBA" id="ARBA00008017"/>
    </source>
</evidence>
<dbReference type="GO" id="GO:0008381">
    <property type="term" value="F:mechanosensitive monoatomic ion channel activity"/>
    <property type="evidence" value="ECO:0007669"/>
    <property type="project" value="InterPro"/>
</dbReference>
<keyword evidence="6 7" id="KW-0472">Membrane</keyword>
<dbReference type="SUPFAM" id="SSF82689">
    <property type="entry name" value="Mechanosensitive channel protein MscS (YggB), C-terminal domain"/>
    <property type="match status" value="1"/>
</dbReference>
<evidence type="ECO:0000256" key="3">
    <source>
        <dbReference type="ARBA" id="ARBA00022475"/>
    </source>
</evidence>
<feature type="transmembrane region" description="Helical" evidence="7">
    <location>
        <begin position="127"/>
        <end position="149"/>
    </location>
</feature>
<organism evidence="10 11">
    <name type="scientific">Leucobacter chromiisoli</name>
    <dbReference type="NCBI Taxonomy" id="2796471"/>
    <lineage>
        <taxon>Bacteria</taxon>
        <taxon>Bacillati</taxon>
        <taxon>Actinomycetota</taxon>
        <taxon>Actinomycetes</taxon>
        <taxon>Micrococcales</taxon>
        <taxon>Microbacteriaceae</taxon>
        <taxon>Leucobacter</taxon>
    </lineage>
</organism>
<dbReference type="Pfam" id="PF21088">
    <property type="entry name" value="MS_channel_1st"/>
    <property type="match status" value="1"/>
</dbReference>
<evidence type="ECO:0000256" key="4">
    <source>
        <dbReference type="ARBA" id="ARBA00022692"/>
    </source>
</evidence>
<comment type="subcellular location">
    <subcellularLocation>
        <location evidence="1">Cell membrane</location>
        <topology evidence="1">Multi-pass membrane protein</topology>
    </subcellularLocation>
</comment>
<dbReference type="PANTHER" id="PTHR30460:SF0">
    <property type="entry name" value="MODERATE CONDUCTANCE MECHANOSENSITIVE CHANNEL YBIO"/>
    <property type="match status" value="1"/>
</dbReference>
<dbReference type="InterPro" id="IPR011066">
    <property type="entry name" value="MscS_channel_C_sf"/>
</dbReference>
<gene>
    <name evidence="10" type="ORF">JD276_14175</name>
</gene>
<protein>
    <submittedName>
        <fullName evidence="10">Mechanosensitive ion channel family protein</fullName>
    </submittedName>
</protein>
<evidence type="ECO:0000256" key="7">
    <source>
        <dbReference type="SAM" id="Phobius"/>
    </source>
</evidence>
<dbReference type="InterPro" id="IPR045276">
    <property type="entry name" value="YbiO_bact"/>
</dbReference>
<dbReference type="FunFam" id="2.30.30.60:FF:000001">
    <property type="entry name" value="MscS Mechanosensitive ion channel"/>
    <property type="match status" value="1"/>
</dbReference>
<evidence type="ECO:0000256" key="5">
    <source>
        <dbReference type="ARBA" id="ARBA00022989"/>
    </source>
</evidence>
<evidence type="ECO:0000313" key="10">
    <source>
        <dbReference type="EMBL" id="MBK0420179.1"/>
    </source>
</evidence>
<dbReference type="Gene3D" id="1.10.287.1260">
    <property type="match status" value="1"/>
</dbReference>
<keyword evidence="3" id="KW-1003">Cell membrane</keyword>
<keyword evidence="4 7" id="KW-0812">Transmembrane</keyword>
<dbReference type="Gene3D" id="3.30.70.100">
    <property type="match status" value="1"/>
</dbReference>
<sequence>MKLEETPDGGEQLSDGVEQVTEQVGSAFVDFVVAYQVPIRILCIIVGAFVLHWVLRLLLRRMIERVVTGVKKAQNVDSTQELSVAPKVSARAVQRARALGGIGRSVITWAIVIVALAMILGNLGFDLTAVLASAGVLAAALAFGAQNVVKDILNGIFMAFEDQLGVGDVVTIGEVSGTVEDVGIRITQVRSIDGTLWFVRNGEILTLGNSSQGWGRALVDITIDANSDLELAERAAIDAARELLSSPAYARKVTGEPEVWGLESVYGDRATLRMVMRTRPEAQWEVQRALRAALQAKYRELDIPLAAELPKYPGGAQ</sequence>
<feature type="domain" description="Mechanosensitive ion channel MscS" evidence="8">
    <location>
        <begin position="147"/>
        <end position="206"/>
    </location>
</feature>
<evidence type="ECO:0000256" key="1">
    <source>
        <dbReference type="ARBA" id="ARBA00004651"/>
    </source>
</evidence>
<evidence type="ECO:0000259" key="8">
    <source>
        <dbReference type="Pfam" id="PF00924"/>
    </source>
</evidence>
<dbReference type="InterPro" id="IPR011014">
    <property type="entry name" value="MscS_channel_TM-2"/>
</dbReference>
<comment type="similarity">
    <text evidence="2">Belongs to the MscS (TC 1.A.23) family.</text>
</comment>
<dbReference type="InterPro" id="IPR049142">
    <property type="entry name" value="MS_channel_1st"/>
</dbReference>
<feature type="transmembrane region" description="Helical" evidence="7">
    <location>
        <begin position="37"/>
        <end position="55"/>
    </location>
</feature>
<dbReference type="Proteomes" id="UP000608530">
    <property type="component" value="Unassembled WGS sequence"/>
</dbReference>
<dbReference type="GO" id="GO:0005886">
    <property type="term" value="C:plasma membrane"/>
    <property type="evidence" value="ECO:0007669"/>
    <property type="project" value="UniProtKB-SubCell"/>
</dbReference>
<accession>A0A934Q8H3</accession>
<keyword evidence="5 7" id="KW-1133">Transmembrane helix</keyword>
<name>A0A934Q8H3_9MICO</name>
<evidence type="ECO:0000313" key="11">
    <source>
        <dbReference type="Proteomes" id="UP000608530"/>
    </source>
</evidence>
<keyword evidence="11" id="KW-1185">Reference proteome</keyword>
<dbReference type="AlphaFoldDB" id="A0A934Q8H3"/>
<dbReference type="Gene3D" id="2.30.30.60">
    <property type="match status" value="1"/>
</dbReference>
<dbReference type="InterPro" id="IPR010920">
    <property type="entry name" value="LSM_dom_sf"/>
</dbReference>
<evidence type="ECO:0000256" key="6">
    <source>
        <dbReference type="ARBA" id="ARBA00023136"/>
    </source>
</evidence>
<comment type="caution">
    <text evidence="10">The sequence shown here is derived from an EMBL/GenBank/DDBJ whole genome shotgun (WGS) entry which is preliminary data.</text>
</comment>
<feature type="domain" description="Mechanosensitive ion channel transmembrane helices 2/3" evidence="9">
    <location>
        <begin position="110"/>
        <end position="146"/>
    </location>
</feature>
<reference evidence="10" key="1">
    <citation type="submission" date="2020-12" db="EMBL/GenBank/DDBJ databases">
        <title>Leucobacter sp. CAS1, isolated from Chromium sludge.</title>
        <authorList>
            <person name="Xu Z."/>
        </authorList>
    </citation>
    <scope>NUCLEOTIDE SEQUENCE</scope>
    <source>
        <strain evidence="10">CSA1</strain>
    </source>
</reference>
<dbReference type="InterPro" id="IPR006685">
    <property type="entry name" value="MscS_channel_2nd"/>
</dbReference>
<dbReference type="EMBL" id="JAEHOH010000022">
    <property type="protein sequence ID" value="MBK0420179.1"/>
    <property type="molecule type" value="Genomic_DNA"/>
</dbReference>